<dbReference type="InterPro" id="IPR036291">
    <property type="entry name" value="NAD(P)-bd_dom_sf"/>
</dbReference>
<dbReference type="PROSITE" id="PS00012">
    <property type="entry name" value="PHOSPHOPANTETHEINE"/>
    <property type="match status" value="1"/>
</dbReference>
<keyword evidence="5" id="KW-1185">Reference proteome</keyword>
<dbReference type="Gene3D" id="1.10.1200.10">
    <property type="entry name" value="ACP-like"/>
    <property type="match status" value="1"/>
</dbReference>
<dbReference type="InterPro" id="IPR000873">
    <property type="entry name" value="AMP-dep_synth/lig_dom"/>
</dbReference>
<dbReference type="PROSITE" id="PS50075">
    <property type="entry name" value="CARRIER"/>
    <property type="match status" value="1"/>
</dbReference>
<dbReference type="Gene3D" id="3.40.50.12780">
    <property type="entry name" value="N-terminal domain of ligase-like"/>
    <property type="match status" value="1"/>
</dbReference>
<evidence type="ECO:0000256" key="2">
    <source>
        <dbReference type="ARBA" id="ARBA00022553"/>
    </source>
</evidence>
<dbReference type="EMBL" id="JAQIZZ010000008">
    <property type="protein sequence ID" value="KAJ5526096.1"/>
    <property type="molecule type" value="Genomic_DNA"/>
</dbReference>
<sequence length="1061" mass="116343">MSVNVFGTIVDPAVTPLHGGECGKRLIPHVIDATASATPDAECFSIPRTNGRPSDGWKIITWAQVANAVNYVAHTLIKKGGKPPPGTFPTVAYIGLEDPRYTIFVVGAVKAGYQALFISPRNSVQAQLNLFDKTDCNLLYHDSQYASLVKPWVDGRPGMESVAIAPWDQWVAEDVMPIPYLKTFAEAEWDPYVVLHTSGSTGLPKPVVITQGKLALNDLHRAVPPYEGNLPWLPTWTSFENSRYLLIFPLFHTAGIMTSTLCGFFYNAPIAFRDPSVPITADNVTEWLQNSNPGWTLMPPATLEQMSRSQVAIDELKKLNVAGFAGGNVAPVPANHLLSEGVHLVNAIGSTEYIYMTYYSQPDPSLWAWFIVPTEMIGIDWRPFGDGTYEQVVVRRDKNHPGLQACFYVFPELDEFSTKDLYRPHPTLANHWTYVGRADDIIVFSTGEKLNPTTIEGAVMGHAGVLGAQVVGTKQFHAALIIEPVQHPETEQDKQRFIDDIWPIIEKVNIDTVAHGRISREYVFLSDPERPFPRAGKGTIQRAMTVKVYESDIEKIFDVSRDVSVPAVDLDLSSQKAFVSGLCTAIQSVLQLPTLGMDDDMFAAGVDSLQVILLARILRISLAAAGVQFSEAALEPRTIYTYPTIAKLAEFAYTLVSSSSAAIATDETAVCRALVDKYTQNLPSPIPNKPSPADEGQVLIITGTTGTIGSYLLEIALANPDVRHVICLNRAADGQARQTDASASRGLSTDFTRAEFLQVDLAEPTLGLTVDIYDRLAREADRVIHNAWPVNFNLSIASFEPHLRGVRHLVEFAARAQKNVPITFISSVGTVDHWPTPNGVVPESALEDWSLAGTGYGQSKLASSMILDAAAASSGVSRTIIRVGQVGGPRGAHGQWNPQEWVPSLVRSSVYLGLLPDSLGVMGHLGWVPVEDVANVVLEVSGVTARMSVEKLNGYFHALNKNVTDWPNLLPTLREFYGERIQRVVPLKEWVDALEKSQVHAGDVEQNPAVKLLDTFRAAAAGTGSAYSFATTRTEEHSSTMRQMEAVSPQLMRHWCEQWKF</sequence>
<dbReference type="InterPro" id="IPR009081">
    <property type="entry name" value="PP-bd_ACP"/>
</dbReference>
<feature type="domain" description="Carrier" evidence="3">
    <location>
        <begin position="573"/>
        <end position="656"/>
    </location>
</feature>
<dbReference type="InterPro" id="IPR051414">
    <property type="entry name" value="Adenylate-forming_Reductase"/>
</dbReference>
<dbReference type="InterPro" id="IPR020845">
    <property type="entry name" value="AMP-binding_CS"/>
</dbReference>
<dbReference type="Pfam" id="PF07993">
    <property type="entry name" value="NAD_binding_4"/>
    <property type="match status" value="1"/>
</dbReference>
<dbReference type="PANTHER" id="PTHR43439">
    <property type="entry name" value="PHENYLACETATE-COENZYME A LIGASE"/>
    <property type="match status" value="1"/>
</dbReference>
<dbReference type="SUPFAM" id="SSF51735">
    <property type="entry name" value="NAD(P)-binding Rossmann-fold domains"/>
    <property type="match status" value="1"/>
</dbReference>
<evidence type="ECO:0000259" key="3">
    <source>
        <dbReference type="PROSITE" id="PS50075"/>
    </source>
</evidence>
<keyword evidence="1" id="KW-0596">Phosphopantetheine</keyword>
<dbReference type="PROSITE" id="PS00455">
    <property type="entry name" value="AMP_BINDING"/>
    <property type="match status" value="1"/>
</dbReference>
<dbReference type="Gene3D" id="3.40.50.720">
    <property type="entry name" value="NAD(P)-binding Rossmann-like Domain"/>
    <property type="match status" value="1"/>
</dbReference>
<dbReference type="Proteomes" id="UP001220324">
    <property type="component" value="Unassembled WGS sequence"/>
</dbReference>
<dbReference type="SUPFAM" id="SSF56801">
    <property type="entry name" value="Acetyl-CoA synthetase-like"/>
    <property type="match status" value="1"/>
</dbReference>
<dbReference type="InterPro" id="IPR006162">
    <property type="entry name" value="Ppantetheine_attach_site"/>
</dbReference>
<evidence type="ECO:0000313" key="4">
    <source>
        <dbReference type="EMBL" id="KAJ5526096.1"/>
    </source>
</evidence>
<comment type="caution">
    <text evidence="4">The sequence shown here is derived from an EMBL/GenBank/DDBJ whole genome shotgun (WGS) entry which is preliminary data.</text>
</comment>
<dbReference type="PANTHER" id="PTHR43439:SF2">
    <property type="entry name" value="ENZYME, PUTATIVE (JCVI)-RELATED"/>
    <property type="match status" value="1"/>
</dbReference>
<dbReference type="InterPro" id="IPR036736">
    <property type="entry name" value="ACP-like_sf"/>
</dbReference>
<dbReference type="InterPro" id="IPR013120">
    <property type="entry name" value="FAR_NAD-bd"/>
</dbReference>
<organism evidence="4 5">
    <name type="scientific">Penicillium frequentans</name>
    <dbReference type="NCBI Taxonomy" id="3151616"/>
    <lineage>
        <taxon>Eukaryota</taxon>
        <taxon>Fungi</taxon>
        <taxon>Dikarya</taxon>
        <taxon>Ascomycota</taxon>
        <taxon>Pezizomycotina</taxon>
        <taxon>Eurotiomycetes</taxon>
        <taxon>Eurotiomycetidae</taxon>
        <taxon>Eurotiales</taxon>
        <taxon>Aspergillaceae</taxon>
        <taxon>Penicillium</taxon>
    </lineage>
</organism>
<accession>A0AAD6CMN9</accession>
<dbReference type="Pfam" id="PF00501">
    <property type="entry name" value="AMP-binding"/>
    <property type="match status" value="1"/>
</dbReference>
<proteinExistence type="predicted"/>
<name>A0AAD6CMN9_9EURO</name>
<dbReference type="Pfam" id="PF23562">
    <property type="entry name" value="AMP-binding_C_3"/>
    <property type="match status" value="1"/>
</dbReference>
<dbReference type="AlphaFoldDB" id="A0AAD6CMN9"/>
<reference evidence="4 5" key="1">
    <citation type="journal article" date="2023" name="IMA Fungus">
        <title>Comparative genomic study of the Penicillium genus elucidates a diverse pangenome and 15 lateral gene transfer events.</title>
        <authorList>
            <person name="Petersen C."/>
            <person name="Sorensen T."/>
            <person name="Nielsen M.R."/>
            <person name="Sondergaard T.E."/>
            <person name="Sorensen J.L."/>
            <person name="Fitzpatrick D.A."/>
            <person name="Frisvad J.C."/>
            <person name="Nielsen K.L."/>
        </authorList>
    </citation>
    <scope>NUCLEOTIDE SEQUENCE [LARGE SCALE GENOMIC DNA]</scope>
    <source>
        <strain evidence="4 5">IBT 35679</strain>
    </source>
</reference>
<evidence type="ECO:0000256" key="1">
    <source>
        <dbReference type="ARBA" id="ARBA00022450"/>
    </source>
</evidence>
<dbReference type="InterPro" id="IPR042099">
    <property type="entry name" value="ANL_N_sf"/>
</dbReference>
<evidence type="ECO:0000313" key="5">
    <source>
        <dbReference type="Proteomes" id="UP001220324"/>
    </source>
</evidence>
<protein>
    <submittedName>
        <fullName evidence="4">Acetyl-CoA synthetase-like protein</fullName>
    </submittedName>
</protein>
<dbReference type="SUPFAM" id="SSF47336">
    <property type="entry name" value="ACP-like"/>
    <property type="match status" value="1"/>
</dbReference>
<dbReference type="Pfam" id="PF00550">
    <property type="entry name" value="PP-binding"/>
    <property type="match status" value="1"/>
</dbReference>
<gene>
    <name evidence="4" type="ORF">N7494_012746</name>
</gene>
<dbReference type="GO" id="GO:0044550">
    <property type="term" value="P:secondary metabolite biosynthetic process"/>
    <property type="evidence" value="ECO:0007669"/>
    <property type="project" value="UniProtKB-ARBA"/>
</dbReference>
<keyword evidence="2" id="KW-0597">Phosphoprotein</keyword>